<dbReference type="OrthoDB" id="9774177at2"/>
<protein>
    <recommendedName>
        <fullName evidence="8">YdjC-like protein</fullName>
    </recommendedName>
</protein>
<keyword evidence="2" id="KW-0479">Metal-binding</keyword>
<keyword evidence="3" id="KW-0378">Hydrolase</keyword>
<dbReference type="Pfam" id="PF04794">
    <property type="entry name" value="YdjC"/>
    <property type="match status" value="1"/>
</dbReference>
<gene>
    <name evidence="6" type="ORF">SAMN02745172_03398</name>
</gene>
<evidence type="ECO:0000256" key="1">
    <source>
        <dbReference type="ARBA" id="ARBA00001946"/>
    </source>
</evidence>
<evidence type="ECO:0008006" key="8">
    <source>
        <dbReference type="Google" id="ProtNLM"/>
    </source>
</evidence>
<dbReference type="InterPro" id="IPR011330">
    <property type="entry name" value="Glyco_hydro/deAcase_b/a-brl"/>
</dbReference>
<accession>A0A1M7ZPK6</accession>
<evidence type="ECO:0000313" key="6">
    <source>
        <dbReference type="EMBL" id="SHO66739.1"/>
    </source>
</evidence>
<dbReference type="RefSeq" id="WP_073630878.1">
    <property type="nucleotide sequence ID" value="NZ_FRXO01000007.1"/>
</dbReference>
<dbReference type="EMBL" id="FRXO01000007">
    <property type="protein sequence ID" value="SHO66739.1"/>
    <property type="molecule type" value="Genomic_DNA"/>
</dbReference>
<organism evidence="6 7">
    <name type="scientific">Pseudoxanthobacter soli DSM 19599</name>
    <dbReference type="NCBI Taxonomy" id="1123029"/>
    <lineage>
        <taxon>Bacteria</taxon>
        <taxon>Pseudomonadati</taxon>
        <taxon>Pseudomonadota</taxon>
        <taxon>Alphaproteobacteria</taxon>
        <taxon>Hyphomicrobiales</taxon>
        <taxon>Segnochrobactraceae</taxon>
        <taxon>Pseudoxanthobacter</taxon>
    </lineage>
</organism>
<evidence type="ECO:0000313" key="7">
    <source>
        <dbReference type="Proteomes" id="UP000186406"/>
    </source>
</evidence>
<reference evidence="6 7" key="1">
    <citation type="submission" date="2016-12" db="EMBL/GenBank/DDBJ databases">
        <authorList>
            <person name="Song W.-J."/>
            <person name="Kurnit D.M."/>
        </authorList>
    </citation>
    <scope>NUCLEOTIDE SEQUENCE [LARGE SCALE GENOMIC DNA]</scope>
    <source>
        <strain evidence="6 7">DSM 19599</strain>
    </source>
</reference>
<dbReference type="Proteomes" id="UP000186406">
    <property type="component" value="Unassembled WGS sequence"/>
</dbReference>
<comment type="cofactor">
    <cofactor evidence="1">
        <name>Mg(2+)</name>
        <dbReference type="ChEBI" id="CHEBI:18420"/>
    </cofactor>
</comment>
<dbReference type="PANTHER" id="PTHR31609:SF1">
    <property type="entry name" value="CARBOHYDRATE DEACETYLASE"/>
    <property type="match status" value="1"/>
</dbReference>
<name>A0A1M7ZPK6_9HYPH</name>
<evidence type="ECO:0000256" key="2">
    <source>
        <dbReference type="ARBA" id="ARBA00022723"/>
    </source>
</evidence>
<dbReference type="SUPFAM" id="SSF88713">
    <property type="entry name" value="Glycoside hydrolase/deacetylase"/>
    <property type="match status" value="1"/>
</dbReference>
<evidence type="ECO:0000256" key="5">
    <source>
        <dbReference type="ARBA" id="ARBA00023277"/>
    </source>
</evidence>
<dbReference type="AlphaFoldDB" id="A0A1M7ZPK6"/>
<keyword evidence="5" id="KW-0119">Carbohydrate metabolism</keyword>
<dbReference type="PANTHER" id="PTHR31609">
    <property type="entry name" value="YDJC DEACETYLASE FAMILY MEMBER"/>
    <property type="match status" value="1"/>
</dbReference>
<dbReference type="InterPro" id="IPR006879">
    <property type="entry name" value="YdjC-like"/>
</dbReference>
<keyword evidence="7" id="KW-1185">Reference proteome</keyword>
<dbReference type="Gene3D" id="3.20.20.370">
    <property type="entry name" value="Glycoside hydrolase/deacetylase"/>
    <property type="match status" value="1"/>
</dbReference>
<sequence>MATATATPPEPRIVVNIDDLGMCHGANAAFLELARLGRCDSGSVMVPCPWFLEIAEEGRSNAALALGVHLTITAEKRHYRWRPLTAPGRASGLVDGDGYLWGSVAEVRRHAAPEAVEAEMRAQIEAFLAAGLKPTHFDAHQAAALAPEFAAIYLALAAEYGVPVMVPGSLDAYGPVHNLAGVDPAFYREMAEGFAAAGGIPADRVLETPWHRDTTPAERYGALFAAIGPGVTFMALHANAPGEIEAIEPATAAIRTEEFAFLRGGESAAWFRSVAPFRCTLADLAGRGQSTDTARYAAPS</sequence>
<dbReference type="STRING" id="1123029.SAMN02745172_03398"/>
<keyword evidence="4" id="KW-0460">Magnesium</keyword>
<evidence type="ECO:0000256" key="3">
    <source>
        <dbReference type="ARBA" id="ARBA00022801"/>
    </source>
</evidence>
<dbReference type="GO" id="GO:0046872">
    <property type="term" value="F:metal ion binding"/>
    <property type="evidence" value="ECO:0007669"/>
    <property type="project" value="UniProtKB-KW"/>
</dbReference>
<dbReference type="GO" id="GO:0019213">
    <property type="term" value="F:deacetylase activity"/>
    <property type="evidence" value="ECO:0007669"/>
    <property type="project" value="TreeGrafter"/>
</dbReference>
<dbReference type="GO" id="GO:0005975">
    <property type="term" value="P:carbohydrate metabolic process"/>
    <property type="evidence" value="ECO:0007669"/>
    <property type="project" value="InterPro"/>
</dbReference>
<dbReference type="GO" id="GO:0016787">
    <property type="term" value="F:hydrolase activity"/>
    <property type="evidence" value="ECO:0007669"/>
    <property type="project" value="UniProtKB-KW"/>
</dbReference>
<proteinExistence type="predicted"/>
<evidence type="ECO:0000256" key="4">
    <source>
        <dbReference type="ARBA" id="ARBA00022842"/>
    </source>
</evidence>